<evidence type="ECO:0000313" key="1">
    <source>
        <dbReference type="EMBL" id="JAH83095.1"/>
    </source>
</evidence>
<dbReference type="AlphaFoldDB" id="A0A0E9W0K5"/>
<proteinExistence type="predicted"/>
<dbReference type="EMBL" id="GBXM01025482">
    <property type="protein sequence ID" value="JAH83095.1"/>
    <property type="molecule type" value="Transcribed_RNA"/>
</dbReference>
<accession>A0A0E9W0K5</accession>
<reference evidence="1" key="2">
    <citation type="journal article" date="2015" name="Fish Shellfish Immunol.">
        <title>Early steps in the European eel (Anguilla anguilla)-Vibrio vulnificus interaction in the gills: Role of the RtxA13 toxin.</title>
        <authorList>
            <person name="Callol A."/>
            <person name="Pajuelo D."/>
            <person name="Ebbesson L."/>
            <person name="Teles M."/>
            <person name="MacKenzie S."/>
            <person name="Amaro C."/>
        </authorList>
    </citation>
    <scope>NUCLEOTIDE SEQUENCE</scope>
</reference>
<reference evidence="1" key="1">
    <citation type="submission" date="2014-11" db="EMBL/GenBank/DDBJ databases">
        <authorList>
            <person name="Amaro Gonzalez C."/>
        </authorList>
    </citation>
    <scope>NUCLEOTIDE SEQUENCE</scope>
</reference>
<protein>
    <submittedName>
        <fullName evidence="1">Uncharacterized protein</fullName>
    </submittedName>
</protein>
<organism evidence="1">
    <name type="scientific">Anguilla anguilla</name>
    <name type="common">European freshwater eel</name>
    <name type="synonym">Muraena anguilla</name>
    <dbReference type="NCBI Taxonomy" id="7936"/>
    <lineage>
        <taxon>Eukaryota</taxon>
        <taxon>Metazoa</taxon>
        <taxon>Chordata</taxon>
        <taxon>Craniata</taxon>
        <taxon>Vertebrata</taxon>
        <taxon>Euteleostomi</taxon>
        <taxon>Actinopterygii</taxon>
        <taxon>Neopterygii</taxon>
        <taxon>Teleostei</taxon>
        <taxon>Anguilliformes</taxon>
        <taxon>Anguillidae</taxon>
        <taxon>Anguilla</taxon>
    </lineage>
</organism>
<name>A0A0E9W0K5_ANGAN</name>
<sequence>MHMTSNGSLIGKYRALSFPGFEHRSSCFTWCSSQQTWYCLTLKSVNNQLIKDGRIKP</sequence>